<dbReference type="SUPFAM" id="SSF51735">
    <property type="entry name" value="NAD(P)-binding Rossmann-fold domains"/>
    <property type="match status" value="1"/>
</dbReference>
<evidence type="ECO:0000256" key="1">
    <source>
        <dbReference type="ARBA" id="ARBA00006484"/>
    </source>
</evidence>
<dbReference type="PANTHER" id="PTHR42901">
    <property type="entry name" value="ALCOHOL DEHYDROGENASE"/>
    <property type="match status" value="1"/>
</dbReference>
<accession>A0AAN6DHK7</accession>
<proteinExistence type="inferred from homology"/>
<dbReference type="Pfam" id="PF00106">
    <property type="entry name" value="adh_short"/>
    <property type="match status" value="1"/>
</dbReference>
<evidence type="ECO:0000256" key="3">
    <source>
        <dbReference type="ARBA" id="ARBA00023002"/>
    </source>
</evidence>
<dbReference type="PRINTS" id="PR00081">
    <property type="entry name" value="GDHRDH"/>
</dbReference>
<sequence length="269" mass="28357">MSLGRDAQANLAGKTVLITGASAGIGEAIAHAFADAAGGDIRLVLAARRAGRLEELGRQLARSGAKVHVAGLDVSDNVAIDGFFAALPSEFRDIDVLVNNAGTALGVEHAGSIRDDDVQSMFATNVLGLIKMTQTVVRGMKQRNRGDIVQLGSIAGIESYPGGSVYCATKAAVRSFTQAVRKELIGTRIRVMEVDPGAVETEFSLVRFGGDAARARKVYEGFEPLSARDVAEVVVFGCSRRPNVVVAESLVFPSAQAGSYHRHRSTTSD</sequence>
<dbReference type="InterPro" id="IPR036291">
    <property type="entry name" value="NAD(P)-bd_dom_sf"/>
</dbReference>
<dbReference type="AlphaFoldDB" id="A0AAN6DHK7"/>
<evidence type="ECO:0000256" key="2">
    <source>
        <dbReference type="ARBA" id="ARBA00022857"/>
    </source>
</evidence>
<dbReference type="PANTHER" id="PTHR42901:SF1">
    <property type="entry name" value="ALCOHOL DEHYDROGENASE"/>
    <property type="match status" value="1"/>
</dbReference>
<dbReference type="EMBL" id="JAHLUX010000002">
    <property type="protein sequence ID" value="KAG7820712.1"/>
    <property type="molecule type" value="Genomic_DNA"/>
</dbReference>
<reference evidence="5" key="1">
    <citation type="journal article" date="2021" name="G3 (Bethesda)">
        <title>Genomic diversity, chromosomal rearrangements, and interspecies hybridization in the ogataea polymorpha species complex.</title>
        <authorList>
            <person name="Hanson S.J."/>
            <person name="Cinneide E.O."/>
            <person name="Salzberg L.I."/>
            <person name="Wolfe K.H."/>
            <person name="McGowan J."/>
            <person name="Fitzpatrick D.A."/>
            <person name="Matlin K."/>
        </authorList>
    </citation>
    <scope>NUCLEOTIDE SEQUENCE</scope>
    <source>
        <strain evidence="5">61-244</strain>
    </source>
</reference>
<evidence type="ECO:0008006" key="7">
    <source>
        <dbReference type="Google" id="ProtNLM"/>
    </source>
</evidence>
<keyword evidence="3" id="KW-0560">Oxidoreductase</keyword>
<evidence type="ECO:0000256" key="4">
    <source>
        <dbReference type="RuleBase" id="RU000363"/>
    </source>
</evidence>
<protein>
    <recommendedName>
        <fullName evidence="7">Oxidoreductase</fullName>
    </recommendedName>
</protein>
<comment type="similarity">
    <text evidence="1 4">Belongs to the short-chain dehydrogenases/reductases (SDR) family.</text>
</comment>
<evidence type="ECO:0000313" key="6">
    <source>
        <dbReference type="Proteomes" id="UP001196530"/>
    </source>
</evidence>
<dbReference type="GO" id="GO:0016616">
    <property type="term" value="F:oxidoreductase activity, acting on the CH-OH group of donors, NAD or NADP as acceptor"/>
    <property type="evidence" value="ECO:0007669"/>
    <property type="project" value="UniProtKB-ARBA"/>
</dbReference>
<organism evidence="5 6">
    <name type="scientific">Pichia angusta</name>
    <name type="common">Yeast</name>
    <name type="synonym">Hansenula polymorpha</name>
    <dbReference type="NCBI Taxonomy" id="870730"/>
    <lineage>
        <taxon>Eukaryota</taxon>
        <taxon>Fungi</taxon>
        <taxon>Dikarya</taxon>
        <taxon>Ascomycota</taxon>
        <taxon>Saccharomycotina</taxon>
        <taxon>Pichiomycetes</taxon>
        <taxon>Pichiales</taxon>
        <taxon>Pichiaceae</taxon>
        <taxon>Ogataea</taxon>
    </lineage>
</organism>
<dbReference type="RefSeq" id="XP_043061255.1">
    <property type="nucleotide sequence ID" value="XM_043206530.1"/>
</dbReference>
<dbReference type="Gene3D" id="3.40.50.720">
    <property type="entry name" value="NAD(P)-binding Rossmann-like Domain"/>
    <property type="match status" value="1"/>
</dbReference>
<name>A0AAN6DHK7_PICAN</name>
<dbReference type="InterPro" id="IPR020904">
    <property type="entry name" value="Sc_DH/Rdtase_CS"/>
</dbReference>
<dbReference type="FunFam" id="3.40.50.720:FF:000047">
    <property type="entry name" value="NADP-dependent L-serine/L-allo-threonine dehydrogenase"/>
    <property type="match status" value="1"/>
</dbReference>
<dbReference type="PRINTS" id="PR00080">
    <property type="entry name" value="SDRFAMILY"/>
</dbReference>
<dbReference type="GeneID" id="66124847"/>
<evidence type="ECO:0000313" key="5">
    <source>
        <dbReference type="EMBL" id="KAG7820712.1"/>
    </source>
</evidence>
<keyword evidence="2" id="KW-0521">NADP</keyword>
<gene>
    <name evidence="5" type="ORF">KL928_000796</name>
</gene>
<comment type="caution">
    <text evidence="5">The sequence shown here is derived from an EMBL/GenBank/DDBJ whole genome shotgun (WGS) entry which is preliminary data.</text>
</comment>
<dbReference type="Proteomes" id="UP001196530">
    <property type="component" value="Unassembled WGS sequence"/>
</dbReference>
<dbReference type="PROSITE" id="PS00061">
    <property type="entry name" value="ADH_SHORT"/>
    <property type="match status" value="1"/>
</dbReference>
<dbReference type="InterPro" id="IPR002347">
    <property type="entry name" value="SDR_fam"/>
</dbReference>